<reference evidence="4" key="2">
    <citation type="submission" date="2017-06" db="EMBL/GenBank/DDBJ databases">
        <title>WGS assembly of Brachypodium distachyon.</title>
        <authorList>
            <consortium name="The International Brachypodium Initiative"/>
            <person name="Lucas S."/>
            <person name="Harmon-Smith M."/>
            <person name="Lail K."/>
            <person name="Tice H."/>
            <person name="Grimwood J."/>
            <person name="Bruce D."/>
            <person name="Barry K."/>
            <person name="Shu S."/>
            <person name="Lindquist E."/>
            <person name="Wang M."/>
            <person name="Pitluck S."/>
            <person name="Vogel J.P."/>
            <person name="Garvin D.F."/>
            <person name="Mockler T.C."/>
            <person name="Schmutz J."/>
            <person name="Rokhsar D."/>
            <person name="Bevan M.W."/>
        </authorList>
    </citation>
    <scope>NUCLEOTIDE SEQUENCE</scope>
    <source>
        <strain evidence="4">Bd21</strain>
    </source>
</reference>
<dbReference type="PANTHER" id="PTHR34200">
    <property type="entry name" value="DENTIN SIALOPHOSPHOPROTEIN-LIKE ISOFORM X1"/>
    <property type="match status" value="1"/>
</dbReference>
<evidence type="ECO:0000313" key="4">
    <source>
        <dbReference type="EMBL" id="KQK04766.1"/>
    </source>
</evidence>
<feature type="region of interest" description="Disordered" evidence="1">
    <location>
        <begin position="36"/>
        <end position="71"/>
    </location>
</feature>
<evidence type="ECO:0000313" key="5">
    <source>
        <dbReference type="EnsemblPlants" id="KQK04766"/>
    </source>
</evidence>
<reference evidence="4 5" key="1">
    <citation type="journal article" date="2010" name="Nature">
        <title>Genome sequencing and analysis of the model grass Brachypodium distachyon.</title>
        <authorList>
            <consortium name="International Brachypodium Initiative"/>
        </authorList>
    </citation>
    <scope>NUCLEOTIDE SEQUENCE [LARGE SCALE GENOMIC DNA]</scope>
    <source>
        <strain evidence="4 5">Bd21</strain>
    </source>
</reference>
<reference evidence="5" key="3">
    <citation type="submission" date="2018-08" db="UniProtKB">
        <authorList>
            <consortium name="EnsemblPlants"/>
        </authorList>
    </citation>
    <scope>IDENTIFICATION</scope>
    <source>
        <strain evidence="5">cv. Bd21</strain>
    </source>
</reference>
<dbReference type="PANTHER" id="PTHR34200:SF8">
    <property type="entry name" value="TRANSMEMBRANE PROTEIN"/>
    <property type="match status" value="1"/>
</dbReference>
<dbReference type="InterPro" id="IPR055780">
    <property type="entry name" value="DUF7356"/>
</dbReference>
<dbReference type="AlphaFoldDB" id="A0A0Q3MKA7"/>
<dbReference type="ExpressionAtlas" id="A0A0Q3MKA7">
    <property type="expression patterns" value="baseline and differential"/>
</dbReference>
<feature type="domain" description="DUF7356" evidence="3">
    <location>
        <begin position="192"/>
        <end position="292"/>
    </location>
</feature>
<feature type="region of interest" description="Disordered" evidence="1">
    <location>
        <begin position="352"/>
        <end position="406"/>
    </location>
</feature>
<dbReference type="STRING" id="15368.A0A0Q3MKA7"/>
<dbReference type="EnsemblPlants" id="KQK04766">
    <property type="protein sequence ID" value="KQK04766"/>
    <property type="gene ID" value="BRADI_2g15820v3"/>
</dbReference>
<dbReference type="RefSeq" id="XP_003565878.2">
    <property type="nucleotide sequence ID" value="XM_003565830.4"/>
</dbReference>
<dbReference type="GeneID" id="100844865"/>
<feature type="transmembrane region" description="Helical" evidence="2">
    <location>
        <begin position="311"/>
        <end position="329"/>
    </location>
</feature>
<organism evidence="4">
    <name type="scientific">Brachypodium distachyon</name>
    <name type="common">Purple false brome</name>
    <name type="synonym">Trachynia distachya</name>
    <dbReference type="NCBI Taxonomy" id="15368"/>
    <lineage>
        <taxon>Eukaryota</taxon>
        <taxon>Viridiplantae</taxon>
        <taxon>Streptophyta</taxon>
        <taxon>Embryophyta</taxon>
        <taxon>Tracheophyta</taxon>
        <taxon>Spermatophyta</taxon>
        <taxon>Magnoliopsida</taxon>
        <taxon>Liliopsida</taxon>
        <taxon>Poales</taxon>
        <taxon>Poaceae</taxon>
        <taxon>BOP clade</taxon>
        <taxon>Pooideae</taxon>
        <taxon>Stipodae</taxon>
        <taxon>Brachypodieae</taxon>
        <taxon>Brachypodium</taxon>
    </lineage>
</organism>
<feature type="compositionally biased region" description="Acidic residues" evidence="1">
    <location>
        <begin position="361"/>
        <end position="378"/>
    </location>
</feature>
<feature type="compositionally biased region" description="Low complexity" evidence="1">
    <location>
        <begin position="41"/>
        <end position="59"/>
    </location>
</feature>
<evidence type="ECO:0000313" key="6">
    <source>
        <dbReference type="Proteomes" id="UP000008810"/>
    </source>
</evidence>
<keyword evidence="2" id="KW-1133">Transmembrane helix</keyword>
<evidence type="ECO:0000259" key="3">
    <source>
        <dbReference type="Pfam" id="PF24053"/>
    </source>
</evidence>
<dbReference type="EMBL" id="CM000881">
    <property type="protein sequence ID" value="KQK04766.1"/>
    <property type="molecule type" value="Genomic_DNA"/>
</dbReference>
<proteinExistence type="predicted"/>
<accession>A0A0Q3MKA7</accession>
<evidence type="ECO:0000256" key="1">
    <source>
        <dbReference type="SAM" id="MobiDB-lite"/>
    </source>
</evidence>
<feature type="region of interest" description="Disordered" evidence="1">
    <location>
        <begin position="116"/>
        <end position="176"/>
    </location>
</feature>
<keyword evidence="6" id="KW-1185">Reference proteome</keyword>
<dbReference type="Pfam" id="PF24053">
    <property type="entry name" value="DUF7356"/>
    <property type="match status" value="1"/>
</dbReference>
<feature type="compositionally biased region" description="Polar residues" evidence="1">
    <location>
        <begin position="380"/>
        <end position="389"/>
    </location>
</feature>
<keyword evidence="2" id="KW-0812">Transmembrane</keyword>
<feature type="transmembrane region" description="Helical" evidence="2">
    <location>
        <begin position="81"/>
        <end position="98"/>
    </location>
</feature>
<keyword evidence="2" id="KW-0472">Membrane</keyword>
<evidence type="ECO:0000256" key="2">
    <source>
        <dbReference type="SAM" id="Phobius"/>
    </source>
</evidence>
<dbReference type="KEGG" id="bdi:100844865"/>
<sequence>MHSWFGAVHVQRCRRLPLDPAPRVIFLLLPKVAHPSRRLDSPVSSPRVSSASASASAAPTHQPPDLRGPVRPRAGAVMRRGWALLLLLALSVVAVVAASEDGTDILPGGTSNGTAIADSGVGEIGQSGETNPKTQHGAHEEVGSKNIIAENNGMDISVGGTSTGGDETVQKPDGKDSSIAKSLTGFLQDPLVKECDPSHRCLIESKKFIACLKVPGEDSLALSLLMDNKGMDLLEVSITAPEYVTVAEEIVHVAANNHNETQVTVSVSDAVNDTRIVLKVAEETCTINLHTAVAVTRNTGRVIPMRLTSTYVLVPVFVLLGLAGICIKLRRARKQDGGSAYQKLDAAELPVSIGGKKEADQPDQWDDNWGDDWGDEEAPSTPSNPTLYPSSKGLASRRSTKDGWKD</sequence>
<dbReference type="OrthoDB" id="1936430at2759"/>
<dbReference type="Proteomes" id="UP000008810">
    <property type="component" value="Chromosome 2"/>
</dbReference>
<protein>
    <recommendedName>
        <fullName evidence="3">DUF7356 domain-containing protein</fullName>
    </recommendedName>
</protein>
<name>A0A0Q3MKA7_BRADI</name>
<dbReference type="Gramene" id="KQK04766">
    <property type="protein sequence ID" value="KQK04766"/>
    <property type="gene ID" value="BRADI_2g15820v3"/>
</dbReference>
<gene>
    <name evidence="5" type="primary">LOC100844865</name>
    <name evidence="4" type="ORF">BRADI_2g15820v3</name>
</gene>